<keyword evidence="5 9" id="KW-0028">Amino-acid biosynthesis</keyword>
<comment type="similarity">
    <text evidence="3 9">Belongs to the EPSP synthase family.</text>
</comment>
<evidence type="ECO:0000256" key="8">
    <source>
        <dbReference type="ARBA" id="ARBA00044633"/>
    </source>
</evidence>
<evidence type="ECO:0000256" key="1">
    <source>
        <dbReference type="ARBA" id="ARBA00002174"/>
    </source>
</evidence>
<feature type="binding site" evidence="9">
    <location>
        <position position="21"/>
    </location>
    <ligand>
        <name>3-phosphoshikimate</name>
        <dbReference type="ChEBI" id="CHEBI:145989"/>
    </ligand>
</feature>
<proteinExistence type="inferred from homology"/>
<dbReference type="GO" id="GO:0009073">
    <property type="term" value="P:aromatic amino acid family biosynthetic process"/>
    <property type="evidence" value="ECO:0007669"/>
    <property type="project" value="UniProtKB-KW"/>
</dbReference>
<dbReference type="CDD" id="cd01556">
    <property type="entry name" value="EPSP_synthase"/>
    <property type="match status" value="1"/>
</dbReference>
<evidence type="ECO:0000256" key="2">
    <source>
        <dbReference type="ARBA" id="ARBA00004811"/>
    </source>
</evidence>
<dbReference type="RefSeq" id="WP_049685041.1">
    <property type="nucleotide sequence ID" value="NZ_CP009170.1"/>
</dbReference>
<keyword evidence="6 9" id="KW-0808">Transferase</keyword>
<comment type="caution">
    <text evidence="9">Lacks conserved residue(s) required for the propagation of feature annotation.</text>
</comment>
<dbReference type="GO" id="GO:0008652">
    <property type="term" value="P:amino acid biosynthetic process"/>
    <property type="evidence" value="ECO:0007669"/>
    <property type="project" value="UniProtKB-KW"/>
</dbReference>
<feature type="domain" description="Enolpyruvate transferase" evidence="10">
    <location>
        <begin position="7"/>
        <end position="418"/>
    </location>
</feature>
<dbReference type="SUPFAM" id="SSF55205">
    <property type="entry name" value="EPT/RTPC-like"/>
    <property type="match status" value="1"/>
</dbReference>
<dbReference type="InterPro" id="IPR036968">
    <property type="entry name" value="Enolpyruvate_Tfrase_sf"/>
</dbReference>
<dbReference type="GO" id="GO:0005737">
    <property type="term" value="C:cytoplasm"/>
    <property type="evidence" value="ECO:0007669"/>
    <property type="project" value="UniProtKB-SubCell"/>
</dbReference>
<dbReference type="PROSITE" id="PS00104">
    <property type="entry name" value="EPSP_SYNTHASE_1"/>
    <property type="match status" value="1"/>
</dbReference>
<evidence type="ECO:0000256" key="3">
    <source>
        <dbReference type="ARBA" id="ARBA00009948"/>
    </source>
</evidence>
<sequence>MDIEVKKKRFLKGIVSVPGDKSISHRAVMIGSIAEGITEIENFLLGEDCISTINCMKNLGVDIELKGTNVKVHGKGLYLNKSEKILDVGNSGTTIRLLMGILAGQKFETTLTGDDSIKRRPMGRVITPLSMMGAKIEAREGNFAPLTVFGNKLKGIYYKMPIASAQVKSSIMLASLYADDKTTIEEPYPSRNHTELMFSSFGAKVDVNGTKITCYPGYKLQGQRVIVPGDISSAAYFIVAATLVPNSEVTIKNVNVNLTRTGIIDVIKEMGGDIVLTNERTINNEKVADITVKTSRLKGIEIGGSLIPRLIDEIPVIAVAAVFAEGKTVIKDAEELKVKESNRINTITSELKKMGAKIFETEDGMIIEGTGFLRGNTVESYNDHRIAMSLWVAGLIAEGETKIKNAECVNISYPDFYKTFDML</sequence>
<comment type="subunit">
    <text evidence="9">Monomer.</text>
</comment>
<dbReference type="FunFam" id="3.65.10.10:FF:000005">
    <property type="entry name" value="3-phosphoshikimate 1-carboxyvinyltransferase"/>
    <property type="match status" value="1"/>
</dbReference>
<dbReference type="InterPro" id="IPR006264">
    <property type="entry name" value="EPSP_synthase"/>
</dbReference>
<keyword evidence="12" id="KW-1185">Reference proteome</keyword>
<feature type="binding site" evidence="9">
    <location>
        <position position="92"/>
    </location>
    <ligand>
        <name>phosphoenolpyruvate</name>
        <dbReference type="ChEBI" id="CHEBI:58702"/>
    </ligand>
</feature>
<dbReference type="EC" id="2.5.1.19" evidence="9"/>
<dbReference type="PROSITE" id="PS00885">
    <property type="entry name" value="EPSP_SYNTHASE_2"/>
    <property type="match status" value="1"/>
</dbReference>
<dbReference type="FunFam" id="3.65.10.10:FF:000006">
    <property type="entry name" value="3-phosphoshikimate 1-carboxyvinyltransferase"/>
    <property type="match status" value="1"/>
</dbReference>
<dbReference type="Proteomes" id="UP000029669">
    <property type="component" value="Chromosome"/>
</dbReference>
<evidence type="ECO:0000259" key="10">
    <source>
        <dbReference type="Pfam" id="PF00275"/>
    </source>
</evidence>
<reference evidence="12" key="1">
    <citation type="journal article" date="2015" name="Genome Announc.">
        <title>Whole-Genome Sequences of 80 Environmental and Clinical Isolates of Burkholderia pseudomallei.</title>
        <authorList>
            <person name="Johnson S.L."/>
            <person name="Baker A.L."/>
            <person name="Chain P.S."/>
            <person name="Currie B.J."/>
            <person name="Daligault H.E."/>
            <person name="Davenport K.W."/>
            <person name="Davis C.B."/>
            <person name="Inglis T.J."/>
            <person name="Kaestli M."/>
            <person name="Koren S."/>
            <person name="Mayo M."/>
            <person name="Merritt A.J."/>
            <person name="Price E.P."/>
            <person name="Sarovich D.S."/>
            <person name="Warner J."/>
            <person name="Rosovitz M.J."/>
        </authorList>
    </citation>
    <scope>NUCLEOTIDE SEQUENCE [LARGE SCALE GENOMIC DNA]</scope>
    <source>
        <strain evidence="12">DSM 2030</strain>
    </source>
</reference>
<feature type="binding site" evidence="9">
    <location>
        <position position="26"/>
    </location>
    <ligand>
        <name>3-phosphoshikimate</name>
        <dbReference type="ChEBI" id="CHEBI:145989"/>
    </ligand>
</feature>
<feature type="binding site" evidence="9">
    <location>
        <position position="22"/>
    </location>
    <ligand>
        <name>3-phosphoshikimate</name>
        <dbReference type="ChEBI" id="CHEBI:145989"/>
    </ligand>
</feature>
<protein>
    <recommendedName>
        <fullName evidence="9">3-phosphoshikimate 1-carboxyvinyltransferase</fullName>
        <ecNumber evidence="9">2.5.1.19</ecNumber>
    </recommendedName>
    <alternativeName>
        <fullName evidence="9">5-enolpyruvylshikimate-3-phosphate synthase</fullName>
        <shortName evidence="9">EPSP synthase</shortName>
        <shortName evidence="9">EPSPS</shortName>
    </alternativeName>
</protein>
<evidence type="ECO:0000256" key="9">
    <source>
        <dbReference type="HAMAP-Rule" id="MF_00210"/>
    </source>
</evidence>
<organism evidence="11 12">
    <name type="scientific">Thermoanaerobacter kivui</name>
    <name type="common">Acetogenium kivui</name>
    <dbReference type="NCBI Taxonomy" id="2325"/>
    <lineage>
        <taxon>Bacteria</taxon>
        <taxon>Bacillati</taxon>
        <taxon>Bacillota</taxon>
        <taxon>Clostridia</taxon>
        <taxon>Thermoanaerobacterales</taxon>
        <taxon>Thermoanaerobacteraceae</taxon>
        <taxon>Thermoanaerobacter</taxon>
    </lineage>
</organism>
<dbReference type="HAMAP" id="MF_00210">
    <property type="entry name" value="EPSP_synth"/>
    <property type="match status" value="1"/>
</dbReference>
<dbReference type="HOGENOM" id="CLU_024321_0_1_9"/>
<feature type="binding site" evidence="9">
    <location>
        <position position="120"/>
    </location>
    <ligand>
        <name>phosphoenolpyruvate</name>
        <dbReference type="ChEBI" id="CHEBI:58702"/>
    </ligand>
</feature>
<gene>
    <name evidence="9 11" type="primary">aroA</name>
    <name evidence="11" type="ORF">TKV_c10880</name>
</gene>
<dbReference type="OrthoDB" id="9809920at2"/>
<evidence type="ECO:0000256" key="4">
    <source>
        <dbReference type="ARBA" id="ARBA00022490"/>
    </source>
</evidence>
<dbReference type="InterPro" id="IPR001986">
    <property type="entry name" value="Enolpyruvate_Tfrase_dom"/>
</dbReference>
<dbReference type="eggNOG" id="COG0128">
    <property type="taxonomic scope" value="Bacteria"/>
</dbReference>
<feature type="binding site" evidence="9">
    <location>
        <position position="166"/>
    </location>
    <ligand>
        <name>phosphoenolpyruvate</name>
        <dbReference type="ChEBI" id="CHEBI:58702"/>
    </ligand>
</feature>
<evidence type="ECO:0000313" key="12">
    <source>
        <dbReference type="Proteomes" id="UP000029669"/>
    </source>
</evidence>
<dbReference type="PIRSF" id="PIRSF000505">
    <property type="entry name" value="EPSPS"/>
    <property type="match status" value="1"/>
</dbReference>
<dbReference type="InterPro" id="IPR023193">
    <property type="entry name" value="EPSP_synthase_CS"/>
</dbReference>
<feature type="binding site" evidence="9">
    <location>
        <position position="312"/>
    </location>
    <ligand>
        <name>3-phosphoshikimate</name>
        <dbReference type="ChEBI" id="CHEBI:145989"/>
    </ligand>
</feature>
<dbReference type="STRING" id="2325.TKV_c10880"/>
<accession>A0A097AR21</accession>
<keyword evidence="7 9" id="KW-0057">Aromatic amino acid biosynthesis</keyword>
<dbReference type="Pfam" id="PF00275">
    <property type="entry name" value="EPSP_synthase"/>
    <property type="match status" value="1"/>
</dbReference>
<feature type="binding site" evidence="9">
    <location>
        <position position="339"/>
    </location>
    <ligand>
        <name>3-phosphoshikimate</name>
        <dbReference type="ChEBI" id="CHEBI:145989"/>
    </ligand>
</feature>
<dbReference type="KEGG" id="tki:TKV_c10880"/>
<feature type="binding site" evidence="9">
    <location>
        <position position="21"/>
    </location>
    <ligand>
        <name>phosphoenolpyruvate</name>
        <dbReference type="ChEBI" id="CHEBI:58702"/>
    </ligand>
</feature>
<evidence type="ECO:0000256" key="7">
    <source>
        <dbReference type="ARBA" id="ARBA00023141"/>
    </source>
</evidence>
<dbReference type="GO" id="GO:0003866">
    <property type="term" value="F:3-phosphoshikimate 1-carboxyvinyltransferase activity"/>
    <property type="evidence" value="ECO:0007669"/>
    <property type="project" value="UniProtKB-UniRule"/>
</dbReference>
<name>A0A097AR21_THEKI</name>
<feature type="binding site" evidence="9">
    <location>
        <position position="385"/>
    </location>
    <ligand>
        <name>phosphoenolpyruvate</name>
        <dbReference type="ChEBI" id="CHEBI:58702"/>
    </ligand>
</feature>
<keyword evidence="4 9" id="KW-0963">Cytoplasm</keyword>
<comment type="catalytic activity">
    <reaction evidence="8">
        <text>3-phosphoshikimate + phosphoenolpyruvate = 5-O-(1-carboxyvinyl)-3-phosphoshikimate + phosphate</text>
        <dbReference type="Rhea" id="RHEA:21256"/>
        <dbReference type="ChEBI" id="CHEBI:43474"/>
        <dbReference type="ChEBI" id="CHEBI:57701"/>
        <dbReference type="ChEBI" id="CHEBI:58702"/>
        <dbReference type="ChEBI" id="CHEBI:145989"/>
        <dbReference type="EC" id="2.5.1.19"/>
    </reaction>
    <physiologicalReaction direction="left-to-right" evidence="8">
        <dbReference type="Rhea" id="RHEA:21257"/>
    </physiologicalReaction>
</comment>
<feature type="binding site" evidence="9">
    <location>
        <position position="164"/>
    </location>
    <ligand>
        <name>3-phosphoshikimate</name>
        <dbReference type="ChEBI" id="CHEBI:145989"/>
    </ligand>
</feature>
<evidence type="ECO:0000256" key="6">
    <source>
        <dbReference type="ARBA" id="ARBA00022679"/>
    </source>
</evidence>
<comment type="subcellular location">
    <subcellularLocation>
        <location evidence="9">Cytoplasm</location>
    </subcellularLocation>
</comment>
<comment type="pathway">
    <text evidence="2 9">Metabolic intermediate biosynthesis; chorismate biosynthesis; chorismate from D-erythrose 4-phosphate and phosphoenolpyruvate: step 6/7.</text>
</comment>
<comment type="function">
    <text evidence="1 9">Catalyzes the transfer of the enolpyruvyl moiety of phosphoenolpyruvate (PEP) to the 5-hydroxyl of shikimate-3-phosphate (S3P) to produce enolpyruvyl shikimate-3-phosphate and inorganic phosphate.</text>
</comment>
<dbReference type="PANTHER" id="PTHR21090:SF5">
    <property type="entry name" value="PENTAFUNCTIONAL AROM POLYPEPTIDE"/>
    <property type="match status" value="1"/>
</dbReference>
<dbReference type="UniPathway" id="UPA00053">
    <property type="reaction ID" value="UER00089"/>
</dbReference>
<evidence type="ECO:0000313" key="11">
    <source>
        <dbReference type="EMBL" id="AIS52262.1"/>
    </source>
</evidence>
<evidence type="ECO:0000256" key="5">
    <source>
        <dbReference type="ARBA" id="ARBA00022605"/>
    </source>
</evidence>
<dbReference type="AlphaFoldDB" id="A0A097AR21"/>
<feature type="active site" description="Proton acceptor" evidence="9">
    <location>
        <position position="312"/>
    </location>
</feature>
<dbReference type="EMBL" id="CP009170">
    <property type="protein sequence ID" value="AIS52262.1"/>
    <property type="molecule type" value="Genomic_DNA"/>
</dbReference>
<dbReference type="GO" id="GO:0009423">
    <property type="term" value="P:chorismate biosynthetic process"/>
    <property type="evidence" value="ECO:0007669"/>
    <property type="project" value="UniProtKB-UniRule"/>
</dbReference>
<dbReference type="InterPro" id="IPR013792">
    <property type="entry name" value="RNA3'P_cycl/enolpyr_Trfase_a/b"/>
</dbReference>
<dbReference type="NCBIfam" id="TIGR01356">
    <property type="entry name" value="aroA"/>
    <property type="match status" value="1"/>
</dbReference>
<dbReference type="Gene3D" id="3.65.10.10">
    <property type="entry name" value="Enolpyruvate transferase domain"/>
    <property type="match status" value="2"/>
</dbReference>
<dbReference type="PANTHER" id="PTHR21090">
    <property type="entry name" value="AROM/DEHYDROQUINATE SYNTHASE"/>
    <property type="match status" value="1"/>
</dbReference>
<feature type="binding site" evidence="9">
    <location>
        <position position="166"/>
    </location>
    <ligand>
        <name>3-phosphoshikimate</name>
        <dbReference type="ChEBI" id="CHEBI:145989"/>
    </ligand>
</feature>
<feature type="binding site" evidence="9">
    <location>
        <position position="343"/>
    </location>
    <ligand>
        <name>phosphoenolpyruvate</name>
        <dbReference type="ChEBI" id="CHEBI:58702"/>
    </ligand>
</feature>